<keyword evidence="2" id="KW-1185">Reference proteome</keyword>
<accession>A0A9D4FY93</accession>
<protein>
    <submittedName>
        <fullName evidence="1">Uncharacterized protein</fullName>
    </submittedName>
</protein>
<dbReference type="Proteomes" id="UP000828390">
    <property type="component" value="Unassembled WGS sequence"/>
</dbReference>
<evidence type="ECO:0000313" key="1">
    <source>
        <dbReference type="EMBL" id="KAH3805065.1"/>
    </source>
</evidence>
<dbReference type="EMBL" id="JAIWYP010000006">
    <property type="protein sequence ID" value="KAH3805065.1"/>
    <property type="molecule type" value="Genomic_DNA"/>
</dbReference>
<gene>
    <name evidence="1" type="ORF">DPMN_133362</name>
</gene>
<evidence type="ECO:0000313" key="2">
    <source>
        <dbReference type="Proteomes" id="UP000828390"/>
    </source>
</evidence>
<name>A0A9D4FY93_DREPO</name>
<organism evidence="1 2">
    <name type="scientific">Dreissena polymorpha</name>
    <name type="common">Zebra mussel</name>
    <name type="synonym">Mytilus polymorpha</name>
    <dbReference type="NCBI Taxonomy" id="45954"/>
    <lineage>
        <taxon>Eukaryota</taxon>
        <taxon>Metazoa</taxon>
        <taxon>Spiralia</taxon>
        <taxon>Lophotrochozoa</taxon>
        <taxon>Mollusca</taxon>
        <taxon>Bivalvia</taxon>
        <taxon>Autobranchia</taxon>
        <taxon>Heteroconchia</taxon>
        <taxon>Euheterodonta</taxon>
        <taxon>Imparidentia</taxon>
        <taxon>Neoheterodontei</taxon>
        <taxon>Myida</taxon>
        <taxon>Dreissenoidea</taxon>
        <taxon>Dreissenidae</taxon>
        <taxon>Dreissena</taxon>
    </lineage>
</organism>
<sequence length="64" mass="7068">MCYSHVLDEIIGPVLRVGDAGQSSETFMFKCRYPAFCVRVRGRDFSAVRLGGDFQGRVEPLLGG</sequence>
<dbReference type="AlphaFoldDB" id="A0A9D4FY93"/>
<proteinExistence type="predicted"/>
<reference evidence="1" key="1">
    <citation type="journal article" date="2019" name="bioRxiv">
        <title>The Genome of the Zebra Mussel, Dreissena polymorpha: A Resource for Invasive Species Research.</title>
        <authorList>
            <person name="McCartney M.A."/>
            <person name="Auch B."/>
            <person name="Kono T."/>
            <person name="Mallez S."/>
            <person name="Zhang Y."/>
            <person name="Obille A."/>
            <person name="Becker A."/>
            <person name="Abrahante J.E."/>
            <person name="Garbe J."/>
            <person name="Badalamenti J.P."/>
            <person name="Herman A."/>
            <person name="Mangelson H."/>
            <person name="Liachko I."/>
            <person name="Sullivan S."/>
            <person name="Sone E.D."/>
            <person name="Koren S."/>
            <person name="Silverstein K.A.T."/>
            <person name="Beckman K.B."/>
            <person name="Gohl D.M."/>
        </authorList>
    </citation>
    <scope>NUCLEOTIDE SEQUENCE</scope>
    <source>
        <strain evidence="1">Duluth1</strain>
        <tissue evidence="1">Whole animal</tissue>
    </source>
</reference>
<comment type="caution">
    <text evidence="1">The sequence shown here is derived from an EMBL/GenBank/DDBJ whole genome shotgun (WGS) entry which is preliminary data.</text>
</comment>
<reference evidence="1" key="2">
    <citation type="submission" date="2020-11" db="EMBL/GenBank/DDBJ databases">
        <authorList>
            <person name="McCartney M.A."/>
            <person name="Auch B."/>
            <person name="Kono T."/>
            <person name="Mallez S."/>
            <person name="Becker A."/>
            <person name="Gohl D.M."/>
            <person name="Silverstein K.A.T."/>
            <person name="Koren S."/>
            <person name="Bechman K.B."/>
            <person name="Herman A."/>
            <person name="Abrahante J.E."/>
            <person name="Garbe J."/>
        </authorList>
    </citation>
    <scope>NUCLEOTIDE SEQUENCE</scope>
    <source>
        <strain evidence="1">Duluth1</strain>
        <tissue evidence="1">Whole animal</tissue>
    </source>
</reference>